<reference evidence="2" key="1">
    <citation type="submission" date="2023-06" db="EMBL/GenBank/DDBJ databases">
        <title>Reference genome for the Northern bat (Eptesicus nilssonii), a most northern bat species.</title>
        <authorList>
            <person name="Laine V.N."/>
            <person name="Pulliainen A.T."/>
            <person name="Lilley T.M."/>
        </authorList>
    </citation>
    <scope>NUCLEOTIDE SEQUENCE</scope>
    <source>
        <strain evidence="2">BLF_Eptnil</strain>
        <tissue evidence="2">Kidney</tissue>
    </source>
</reference>
<organism evidence="2 3">
    <name type="scientific">Cnephaeus nilssonii</name>
    <name type="common">Northern bat</name>
    <name type="synonym">Eptesicus nilssonii</name>
    <dbReference type="NCBI Taxonomy" id="3371016"/>
    <lineage>
        <taxon>Eukaryota</taxon>
        <taxon>Metazoa</taxon>
        <taxon>Chordata</taxon>
        <taxon>Craniata</taxon>
        <taxon>Vertebrata</taxon>
        <taxon>Euteleostomi</taxon>
        <taxon>Mammalia</taxon>
        <taxon>Eutheria</taxon>
        <taxon>Laurasiatheria</taxon>
        <taxon>Chiroptera</taxon>
        <taxon>Yangochiroptera</taxon>
        <taxon>Vespertilionidae</taxon>
        <taxon>Cnephaeus</taxon>
    </lineage>
</organism>
<accession>A0AA40HYB4</accession>
<dbReference type="GO" id="GO:0005634">
    <property type="term" value="C:nucleus"/>
    <property type="evidence" value="ECO:0007669"/>
    <property type="project" value="TreeGrafter"/>
</dbReference>
<gene>
    <name evidence="2" type="ORF">QTO34_018172</name>
</gene>
<protein>
    <recommendedName>
        <fullName evidence="1">GST N-terminal domain-containing protein</fullName>
    </recommendedName>
</protein>
<dbReference type="SUPFAM" id="SSF52833">
    <property type="entry name" value="Thioredoxin-like"/>
    <property type="match status" value="1"/>
</dbReference>
<dbReference type="InterPro" id="IPR050802">
    <property type="entry name" value="EF-GSTs"/>
</dbReference>
<dbReference type="InterPro" id="IPR036249">
    <property type="entry name" value="Thioredoxin-like_sf"/>
</dbReference>
<dbReference type="AlphaFoldDB" id="A0AA40HYB4"/>
<dbReference type="GO" id="GO:0006414">
    <property type="term" value="P:translational elongation"/>
    <property type="evidence" value="ECO:0007669"/>
    <property type="project" value="TreeGrafter"/>
</dbReference>
<dbReference type="GO" id="GO:0005737">
    <property type="term" value="C:cytoplasm"/>
    <property type="evidence" value="ECO:0007669"/>
    <property type="project" value="TreeGrafter"/>
</dbReference>
<dbReference type="Gene3D" id="1.20.1050.10">
    <property type="match status" value="1"/>
</dbReference>
<evidence type="ECO:0000313" key="3">
    <source>
        <dbReference type="Proteomes" id="UP001177744"/>
    </source>
</evidence>
<evidence type="ECO:0000313" key="2">
    <source>
        <dbReference type="EMBL" id="KAK1339619.1"/>
    </source>
</evidence>
<dbReference type="PANTHER" id="PTHR43986">
    <property type="entry name" value="ELONGATION FACTOR 1-GAMMA"/>
    <property type="match status" value="1"/>
</dbReference>
<comment type="caution">
    <text evidence="2">The sequence shown here is derived from an EMBL/GenBank/DDBJ whole genome shotgun (WGS) entry which is preliminary data.</text>
</comment>
<proteinExistence type="predicted"/>
<dbReference type="Gene3D" id="3.40.30.10">
    <property type="entry name" value="Glutaredoxin"/>
    <property type="match status" value="1"/>
</dbReference>
<dbReference type="Proteomes" id="UP001177744">
    <property type="component" value="Unassembled WGS sequence"/>
</dbReference>
<dbReference type="EMBL" id="JAULJE010000008">
    <property type="protein sequence ID" value="KAK1339619.1"/>
    <property type="molecule type" value="Genomic_DNA"/>
</dbReference>
<feature type="domain" description="GST N-terminal" evidence="1">
    <location>
        <begin position="90"/>
        <end position="117"/>
    </location>
</feature>
<dbReference type="Pfam" id="PF02798">
    <property type="entry name" value="GST_N"/>
    <property type="match status" value="1"/>
</dbReference>
<name>A0AA40HYB4_CNENI</name>
<dbReference type="InterPro" id="IPR004045">
    <property type="entry name" value="Glutathione_S-Trfase_N"/>
</dbReference>
<evidence type="ECO:0000259" key="1">
    <source>
        <dbReference type="Pfam" id="PF02798"/>
    </source>
</evidence>
<sequence length="155" mass="16851">MSNRRLGAGLSWQSDILCAAVEAGEAPATAATFASLKHANIAFLCGITMVAGTLYTYPENWRAFKGLRSGNSPHHLTSTLAKPTAPLNFSTSKVPVFEGDNGFCVFESNTIAYYVSNEDLRGSSPEAAVQVVQWRYIAPSQYLDVPSLDIMHYNK</sequence>
<keyword evidence="3" id="KW-1185">Reference proteome</keyword>
<dbReference type="PANTHER" id="PTHR43986:SF1">
    <property type="entry name" value="ELONGATION FACTOR 1-GAMMA"/>
    <property type="match status" value="1"/>
</dbReference>